<dbReference type="SMART" id="SM00812">
    <property type="entry name" value="Alpha_L_fucos"/>
    <property type="match status" value="1"/>
</dbReference>
<evidence type="ECO:0000256" key="2">
    <source>
        <dbReference type="ARBA" id="ARBA00007951"/>
    </source>
</evidence>
<dbReference type="Pfam" id="PF01120">
    <property type="entry name" value="Alpha_L_fucos"/>
    <property type="match status" value="1"/>
</dbReference>
<name>A0ABZ0GRX4_9GAMM</name>
<keyword evidence="6" id="KW-0326">Glycosidase</keyword>
<accession>A0ABZ0GRX4</accession>
<dbReference type="RefSeq" id="WP_348396924.1">
    <property type="nucleotide sequence ID" value="NZ_CP136600.1"/>
</dbReference>
<comment type="similarity">
    <text evidence="2">Belongs to the glycosyl hydrolase 29 family.</text>
</comment>
<dbReference type="SUPFAM" id="SSF51445">
    <property type="entry name" value="(Trans)glycosidases"/>
    <property type="match status" value="1"/>
</dbReference>
<dbReference type="Gene3D" id="2.60.40.1180">
    <property type="entry name" value="Golgi alpha-mannosidase II"/>
    <property type="match status" value="1"/>
</dbReference>
<dbReference type="PRINTS" id="PR00741">
    <property type="entry name" value="GLHYDRLASE29"/>
</dbReference>
<evidence type="ECO:0000259" key="9">
    <source>
        <dbReference type="Pfam" id="PF16757"/>
    </source>
</evidence>
<feature type="domain" description="Glycoside hydrolase family 29 N-terminal" evidence="8">
    <location>
        <begin position="19"/>
        <end position="382"/>
    </location>
</feature>
<feature type="signal peptide" evidence="7">
    <location>
        <begin position="1"/>
        <end position="23"/>
    </location>
</feature>
<keyword evidence="4 7" id="KW-0732">Signal</keyword>
<dbReference type="InterPro" id="IPR017853">
    <property type="entry name" value="GH"/>
</dbReference>
<comment type="function">
    <text evidence="1">Alpha-L-fucosidase is responsible for hydrolyzing the alpha-1,6-linked fucose joined to the reducing-end N-acetylglucosamine of the carbohydrate moieties of glycoproteins.</text>
</comment>
<organism evidence="10 11">
    <name type="scientific">Thalassotalea fonticola</name>
    <dbReference type="NCBI Taxonomy" id="3065649"/>
    <lineage>
        <taxon>Bacteria</taxon>
        <taxon>Pseudomonadati</taxon>
        <taxon>Pseudomonadota</taxon>
        <taxon>Gammaproteobacteria</taxon>
        <taxon>Alteromonadales</taxon>
        <taxon>Colwelliaceae</taxon>
        <taxon>Thalassotalea</taxon>
    </lineage>
</organism>
<dbReference type="InterPro" id="IPR057739">
    <property type="entry name" value="Glyco_hydro_29_N"/>
</dbReference>
<dbReference type="Gene3D" id="3.20.20.80">
    <property type="entry name" value="Glycosidases"/>
    <property type="match status" value="1"/>
</dbReference>
<protein>
    <recommendedName>
        <fullName evidence="3">alpha-L-fucosidase</fullName>
        <ecNumber evidence="3">3.2.1.51</ecNumber>
    </recommendedName>
</protein>
<reference evidence="10 11" key="1">
    <citation type="submission" date="2023-09" db="EMBL/GenBank/DDBJ databases">
        <authorList>
            <person name="Qi X."/>
        </authorList>
    </citation>
    <scope>NUCLEOTIDE SEQUENCE [LARGE SCALE GENOMIC DNA]</scope>
    <source>
        <strain evidence="10 11">S1-1</strain>
    </source>
</reference>
<evidence type="ECO:0000256" key="1">
    <source>
        <dbReference type="ARBA" id="ARBA00004071"/>
    </source>
</evidence>
<dbReference type="InterPro" id="IPR013780">
    <property type="entry name" value="Glyco_hydro_b"/>
</dbReference>
<keyword evidence="5" id="KW-0378">Hydrolase</keyword>
<evidence type="ECO:0000256" key="7">
    <source>
        <dbReference type="SAM" id="SignalP"/>
    </source>
</evidence>
<dbReference type="InterPro" id="IPR000933">
    <property type="entry name" value="Glyco_hydro_29"/>
</dbReference>
<proteinExistence type="inferred from homology"/>
<dbReference type="PIRSF" id="PIRSF001092">
    <property type="entry name" value="Alpha-L-fucosidase"/>
    <property type="match status" value="1"/>
</dbReference>
<dbReference type="Pfam" id="PF16757">
    <property type="entry name" value="Fucosidase_C"/>
    <property type="match status" value="1"/>
</dbReference>
<dbReference type="Proteomes" id="UP001301442">
    <property type="component" value="Chromosome"/>
</dbReference>
<sequence>MKIKMLLSLGLTSMLSLSTASLGAPQEYQPNWQSIDSRETPQWWRDARFGIFIHWGLYSVPAYSPHGQYAEWYWHHKDGNKNVRFDGQPMRPGSPAHKKALAVQKDVKAYQSKVYGEDSKYEEFAEQFTAELFDADHWADIFDRAGARYVVLTSKHHEGYTLWPNKHASESFGRPWNSVEIGPKRDLVGELTEAVNKKANVKMGLYYSIWDWFNPKWLENKDKYIDEVYFPQIKELISTYKPNVLYTDGDWFLGEDVWRPLEILPWILNENPRGDQLVINDRWGKVRGKHGGYYTTEYGTGFPNGDHAWEETRGIGHSFGYNRHESIDQYASTEDLIFNLVDIVSRGGNFLLDIGPTGDGRIPPIMEARLLEMGDWLTVNGEAIYGTKDWIKDAQWSEGKRDSYTKKDYHYGNPIKEMTTAPKPGYAVKQAYFTKKANNVYAILPRWPESGKLLIKDLQLSKSSKVTMLGVNGQLSFSQTSKGVEVIMPNLRPSEIPSLYLQTVKFSAVQ</sequence>
<dbReference type="InterPro" id="IPR031919">
    <property type="entry name" value="Fucosidase_C"/>
</dbReference>
<evidence type="ECO:0000256" key="5">
    <source>
        <dbReference type="ARBA" id="ARBA00022801"/>
    </source>
</evidence>
<evidence type="ECO:0000256" key="4">
    <source>
        <dbReference type="ARBA" id="ARBA00022729"/>
    </source>
</evidence>
<dbReference type="EMBL" id="CP136600">
    <property type="protein sequence ID" value="WOH38151.1"/>
    <property type="molecule type" value="Genomic_DNA"/>
</dbReference>
<keyword evidence="11" id="KW-1185">Reference proteome</keyword>
<dbReference type="PANTHER" id="PTHR10030">
    <property type="entry name" value="ALPHA-L-FUCOSIDASE"/>
    <property type="match status" value="1"/>
</dbReference>
<gene>
    <name evidence="10" type="ORF">RI844_02640</name>
</gene>
<evidence type="ECO:0000313" key="10">
    <source>
        <dbReference type="EMBL" id="WOH38151.1"/>
    </source>
</evidence>
<dbReference type="InterPro" id="IPR016286">
    <property type="entry name" value="FUC_metazoa-typ"/>
</dbReference>
<evidence type="ECO:0000256" key="6">
    <source>
        <dbReference type="ARBA" id="ARBA00023295"/>
    </source>
</evidence>
<feature type="chain" id="PRO_5046212730" description="alpha-L-fucosidase" evidence="7">
    <location>
        <begin position="24"/>
        <end position="510"/>
    </location>
</feature>
<evidence type="ECO:0000313" key="11">
    <source>
        <dbReference type="Proteomes" id="UP001301442"/>
    </source>
</evidence>
<evidence type="ECO:0000256" key="3">
    <source>
        <dbReference type="ARBA" id="ARBA00012662"/>
    </source>
</evidence>
<dbReference type="EC" id="3.2.1.51" evidence="3"/>
<feature type="domain" description="Alpha-L-fucosidase C-terminal" evidence="9">
    <location>
        <begin position="430"/>
        <end position="505"/>
    </location>
</feature>
<evidence type="ECO:0000259" key="8">
    <source>
        <dbReference type="Pfam" id="PF01120"/>
    </source>
</evidence>
<dbReference type="PANTHER" id="PTHR10030:SF37">
    <property type="entry name" value="ALPHA-L-FUCOSIDASE-RELATED"/>
    <property type="match status" value="1"/>
</dbReference>